<proteinExistence type="predicted"/>
<dbReference type="EMBL" id="JBFPKE010000024">
    <property type="protein sequence ID" value="MEX3754095.1"/>
    <property type="molecule type" value="Genomic_DNA"/>
</dbReference>
<dbReference type="Proteomes" id="UP001558535">
    <property type="component" value="Unassembled WGS sequence"/>
</dbReference>
<protein>
    <recommendedName>
        <fullName evidence="3">HTH cro/C1-type domain-containing protein</fullName>
    </recommendedName>
</protein>
<reference evidence="1 2" key="1">
    <citation type="submission" date="2024-07" db="EMBL/GenBank/DDBJ databases">
        <title>A survey of Mimosa microsymbionts across Brazilian biomes reveals a high diversity of Paraburkholderia nodulating endemic species, but also that Cupriavidus is common as a symbiont of widespread species.</title>
        <authorList>
            <person name="Rouws L."/>
            <person name="Barauna A."/>
            <person name="Beukes C."/>
            <person name="Rouws J.R.C."/>
            <person name="De Faria S.M."/>
            <person name="Gross E."/>
            <person name="Bueno Dos Reis Junior F."/>
            <person name="Simon M.F."/>
            <person name="Maluk M."/>
            <person name="Odee D.W."/>
            <person name="Kenicer G."/>
            <person name="Young J.P.W."/>
            <person name="Reis V.M."/>
            <person name="Zilli J."/>
            <person name="James E.K."/>
        </authorList>
    </citation>
    <scope>NUCLEOTIDE SEQUENCE [LARGE SCALE GENOMIC DNA]</scope>
    <source>
        <strain evidence="1 2">BR14375</strain>
    </source>
</reference>
<evidence type="ECO:0000313" key="1">
    <source>
        <dbReference type="EMBL" id="MEX3754095.1"/>
    </source>
</evidence>
<keyword evidence="2" id="KW-1185">Reference proteome</keyword>
<evidence type="ECO:0000313" key="2">
    <source>
        <dbReference type="Proteomes" id="UP001558535"/>
    </source>
</evidence>
<evidence type="ECO:0008006" key="3">
    <source>
        <dbReference type="Google" id="ProtNLM"/>
    </source>
</evidence>
<comment type="caution">
    <text evidence="1">The sequence shown here is derived from an EMBL/GenBank/DDBJ whole genome shotgun (WGS) entry which is preliminary data.</text>
</comment>
<dbReference type="RefSeq" id="WP_368580833.1">
    <property type="nucleotide sequence ID" value="NZ_JBFPKB010000027.1"/>
</dbReference>
<sequence length="81" mass="9384">MAIDQLNKHALTQQQLLNQTMVELGLTREQLGRRLCVAVHTIDRWLLPSDDQNARAMPETGMIYIREFLETQRMRSNATCV</sequence>
<accession>A0ABV3WLU3</accession>
<gene>
    <name evidence="1" type="ORF">AB3X84_29400</name>
</gene>
<organism evidence="1 2">
    <name type="scientific">Paraburkholderia phenoliruptrix</name>
    <dbReference type="NCBI Taxonomy" id="252970"/>
    <lineage>
        <taxon>Bacteria</taxon>
        <taxon>Pseudomonadati</taxon>
        <taxon>Pseudomonadota</taxon>
        <taxon>Betaproteobacteria</taxon>
        <taxon>Burkholderiales</taxon>
        <taxon>Burkholderiaceae</taxon>
        <taxon>Paraburkholderia</taxon>
    </lineage>
</organism>
<name>A0ABV3WLU3_9BURK</name>